<dbReference type="EMBL" id="JARTFS010000013">
    <property type="protein sequence ID" value="MED4403048.1"/>
    <property type="molecule type" value="Genomic_DNA"/>
</dbReference>
<dbReference type="CDD" id="cd01949">
    <property type="entry name" value="GGDEF"/>
    <property type="match status" value="1"/>
</dbReference>
<dbReference type="InterPro" id="IPR001789">
    <property type="entry name" value="Sig_transdc_resp-reg_receiver"/>
</dbReference>
<dbReference type="Pfam" id="PF00072">
    <property type="entry name" value="Response_reg"/>
    <property type="match status" value="2"/>
</dbReference>
<name>A0ABU6P214_9BACI</name>
<dbReference type="SMART" id="SM00267">
    <property type="entry name" value="GGDEF"/>
    <property type="match status" value="1"/>
</dbReference>
<dbReference type="Pfam" id="PF00990">
    <property type="entry name" value="GGDEF"/>
    <property type="match status" value="1"/>
</dbReference>
<dbReference type="InterPro" id="IPR029787">
    <property type="entry name" value="Nucleotide_cyclase"/>
</dbReference>
<dbReference type="PROSITE" id="PS50110">
    <property type="entry name" value="RESPONSE_REGULATORY"/>
    <property type="match status" value="2"/>
</dbReference>
<dbReference type="InterPro" id="IPR000160">
    <property type="entry name" value="GGDEF_dom"/>
</dbReference>
<dbReference type="GO" id="GO:0052621">
    <property type="term" value="F:diguanylate cyclase activity"/>
    <property type="evidence" value="ECO:0007669"/>
    <property type="project" value="UniProtKB-EC"/>
</dbReference>
<accession>A0ABU6P214</accession>
<dbReference type="InterPro" id="IPR011006">
    <property type="entry name" value="CheY-like_superfamily"/>
</dbReference>
<comment type="caution">
    <text evidence="6">The sequence shown here is derived from an EMBL/GenBank/DDBJ whole genome shotgun (WGS) entry which is preliminary data.</text>
</comment>
<evidence type="ECO:0000259" key="4">
    <source>
        <dbReference type="PROSITE" id="PS50887"/>
    </source>
</evidence>
<dbReference type="SUPFAM" id="SSF55073">
    <property type="entry name" value="Nucleotide cyclase"/>
    <property type="match status" value="1"/>
</dbReference>
<dbReference type="Gene3D" id="3.30.70.270">
    <property type="match status" value="1"/>
</dbReference>
<dbReference type="InterPro" id="IPR050469">
    <property type="entry name" value="Diguanylate_Cyclase"/>
</dbReference>
<dbReference type="SUPFAM" id="SSF52172">
    <property type="entry name" value="CheY-like"/>
    <property type="match status" value="2"/>
</dbReference>
<dbReference type="InterPro" id="IPR043128">
    <property type="entry name" value="Rev_trsase/Diguanyl_cyclase"/>
</dbReference>
<dbReference type="EC" id="2.7.7.65" evidence="6"/>
<dbReference type="SUPFAM" id="SSF47226">
    <property type="entry name" value="Histidine-containing phosphotransfer domain, HPT domain"/>
    <property type="match status" value="1"/>
</dbReference>
<proteinExistence type="predicted"/>
<feature type="domain" description="HPt" evidence="5">
    <location>
        <begin position="1"/>
        <end position="103"/>
    </location>
</feature>
<feature type="modified residue" description="4-aspartylphosphate" evidence="2">
    <location>
        <position position="465"/>
    </location>
</feature>
<evidence type="ECO:0000259" key="5">
    <source>
        <dbReference type="PROSITE" id="PS50894"/>
    </source>
</evidence>
<gene>
    <name evidence="6" type="ORF">P9271_17210</name>
</gene>
<dbReference type="PANTHER" id="PTHR45138">
    <property type="entry name" value="REGULATORY COMPONENTS OF SENSORY TRANSDUCTION SYSTEM"/>
    <property type="match status" value="1"/>
</dbReference>
<dbReference type="CDD" id="cd00156">
    <property type="entry name" value="REC"/>
    <property type="match status" value="1"/>
</dbReference>
<dbReference type="PANTHER" id="PTHR45138:SF9">
    <property type="entry name" value="DIGUANYLATE CYCLASE DGCM-RELATED"/>
    <property type="match status" value="1"/>
</dbReference>
<keyword evidence="6" id="KW-0808">Transferase</keyword>
<feature type="domain" description="Response regulatory" evidence="3">
    <location>
        <begin position="408"/>
        <end position="532"/>
    </location>
</feature>
<evidence type="ECO:0000256" key="2">
    <source>
        <dbReference type="PROSITE-ProRule" id="PRU00169"/>
    </source>
</evidence>
<keyword evidence="2" id="KW-0597">Phosphoprotein</keyword>
<dbReference type="PROSITE" id="PS50887">
    <property type="entry name" value="GGDEF"/>
    <property type="match status" value="1"/>
</dbReference>
<keyword evidence="6" id="KW-0548">Nucleotidyltransferase</keyword>
<dbReference type="InterPro" id="IPR036641">
    <property type="entry name" value="HPT_dom_sf"/>
</dbReference>
<feature type="modified residue" description="Phosphohistidine" evidence="1">
    <location>
        <position position="36"/>
    </location>
</feature>
<sequence>MNKYLQKLVKNVRGQLEIWLNKQTEISHEDLYRFLHSIAGTASTIGFTKGGEAARELMDQLDEKDTKVWGNEELQLFLMPLISTFYYEEFQTIEDVEKVEKGYNEKKLILLIDDDTTLLMYLKDELEKEDWVVMAIADSERAIASYYDLDPDCVIIDIHMKKHNGFDVLQILKEKMKQRFIPTIMISIDDTKKTRMLSYQLGADDFIRKPLEMDEFIVRIQRQLERKQSIDELILIDELMRVYNRKYLKQSYERLFSNLERRNECFSMVMIDLDNFKKVNDTYGHITGDKVLTQLADELRNGLRMSDVIIRYGGEEILILLPETDRENAKNIIERILQSFSEVVFTYEDKQFSCTFSAGVHEITIGESGLQENIEKVDGALYEAKNNGKNRVRLAVGNQIEVSRKKLHIGIIDDDPIIRTMLVDLISKGNYKGKYEIDIQSFKDGMEFFDAKWHLNNEPYLIILDGIMPRMDGLEVLQKIRKLPNKERFTIMMLTSRNSEQDILRALQYGADDYITKPFKLLELEFRLNHLIKRMV</sequence>
<dbReference type="NCBIfam" id="TIGR00254">
    <property type="entry name" value="GGDEF"/>
    <property type="match status" value="1"/>
</dbReference>
<dbReference type="SMART" id="SM00448">
    <property type="entry name" value="REC"/>
    <property type="match status" value="2"/>
</dbReference>
<dbReference type="RefSeq" id="WP_328015624.1">
    <property type="nucleotide sequence ID" value="NZ_JARTFS010000013.1"/>
</dbReference>
<keyword evidence="7" id="KW-1185">Reference proteome</keyword>
<evidence type="ECO:0000256" key="1">
    <source>
        <dbReference type="PROSITE-ProRule" id="PRU00110"/>
    </source>
</evidence>
<evidence type="ECO:0000313" key="7">
    <source>
        <dbReference type="Proteomes" id="UP001342826"/>
    </source>
</evidence>
<dbReference type="PROSITE" id="PS50894">
    <property type="entry name" value="HPT"/>
    <property type="match status" value="1"/>
</dbReference>
<dbReference type="Proteomes" id="UP001342826">
    <property type="component" value="Unassembled WGS sequence"/>
</dbReference>
<reference evidence="6 7" key="1">
    <citation type="submission" date="2023-03" db="EMBL/GenBank/DDBJ databases">
        <title>Bacillus Genome Sequencing.</title>
        <authorList>
            <person name="Dunlap C."/>
        </authorList>
    </citation>
    <scope>NUCLEOTIDE SEQUENCE [LARGE SCALE GENOMIC DNA]</scope>
    <source>
        <strain evidence="6 7">NRS-1717</strain>
    </source>
</reference>
<evidence type="ECO:0000313" key="6">
    <source>
        <dbReference type="EMBL" id="MED4403048.1"/>
    </source>
</evidence>
<feature type="domain" description="GGDEF" evidence="4">
    <location>
        <begin position="264"/>
        <end position="397"/>
    </location>
</feature>
<organism evidence="6 7">
    <name type="scientific">Metabacillus fastidiosus</name>
    <dbReference type="NCBI Taxonomy" id="1458"/>
    <lineage>
        <taxon>Bacteria</taxon>
        <taxon>Bacillati</taxon>
        <taxon>Bacillota</taxon>
        <taxon>Bacilli</taxon>
        <taxon>Bacillales</taxon>
        <taxon>Bacillaceae</taxon>
        <taxon>Metabacillus</taxon>
    </lineage>
</organism>
<dbReference type="InterPro" id="IPR008207">
    <property type="entry name" value="Sig_transdc_His_kin_Hpt_dom"/>
</dbReference>
<feature type="modified residue" description="4-aspartylphosphate" evidence="2">
    <location>
        <position position="157"/>
    </location>
</feature>
<dbReference type="CDD" id="cd17574">
    <property type="entry name" value="REC_OmpR"/>
    <property type="match status" value="1"/>
</dbReference>
<protein>
    <submittedName>
        <fullName evidence="6">Diguanylate cyclase</fullName>
        <ecNumber evidence="6">2.7.7.65</ecNumber>
    </submittedName>
</protein>
<evidence type="ECO:0000259" key="3">
    <source>
        <dbReference type="PROSITE" id="PS50110"/>
    </source>
</evidence>
<dbReference type="Gene3D" id="3.40.50.2300">
    <property type="match status" value="2"/>
</dbReference>
<feature type="domain" description="Response regulatory" evidence="3">
    <location>
        <begin position="108"/>
        <end position="224"/>
    </location>
</feature>